<dbReference type="InterPro" id="IPR009045">
    <property type="entry name" value="Zn_M74/Hedgehog-like"/>
</dbReference>
<evidence type="ECO:0000256" key="12">
    <source>
        <dbReference type="SAM" id="MobiDB-lite"/>
    </source>
</evidence>
<accession>A0A5D4GRK7</accession>
<feature type="compositionally biased region" description="Basic and acidic residues" evidence="12">
    <location>
        <begin position="573"/>
        <end position="583"/>
    </location>
</feature>
<keyword evidence="15" id="KW-1185">Reference proteome</keyword>
<dbReference type="AlphaFoldDB" id="A0A5D4GRK7"/>
<dbReference type="PANTHER" id="PTHR37425:SF1">
    <property type="entry name" value="OUTER MEMBRANE PROTEIN"/>
    <property type="match status" value="1"/>
</dbReference>
<evidence type="ECO:0000256" key="11">
    <source>
        <dbReference type="ARBA" id="ARBA00093666"/>
    </source>
</evidence>
<keyword evidence="3" id="KW-0645">Protease</keyword>
<keyword evidence="8" id="KW-0482">Metalloprotease</keyword>
<dbReference type="GO" id="GO:0008237">
    <property type="term" value="F:metallopeptidase activity"/>
    <property type="evidence" value="ECO:0007669"/>
    <property type="project" value="UniProtKB-KW"/>
</dbReference>
<reference evidence="14 15" key="2">
    <citation type="submission" date="2019-09" db="EMBL/GenBank/DDBJ databases">
        <title>Mesorhizobium sp. MaA-C15 isolated from Microcystis aeruginosa.</title>
        <authorList>
            <person name="Jeong S.E."/>
            <person name="Jin H.M."/>
            <person name="Jeon C.O."/>
        </authorList>
    </citation>
    <scope>NUCLEOTIDE SEQUENCE [LARGE SCALE GENOMIC DNA]</scope>
    <source>
        <strain evidence="14 15">MaA-C15</strain>
    </source>
</reference>
<keyword evidence="6" id="KW-0378">Hydrolase</keyword>
<evidence type="ECO:0000256" key="3">
    <source>
        <dbReference type="ARBA" id="ARBA00022670"/>
    </source>
</evidence>
<evidence type="ECO:0000256" key="6">
    <source>
        <dbReference type="ARBA" id="ARBA00022801"/>
    </source>
</evidence>
<dbReference type="SUPFAM" id="SSF55166">
    <property type="entry name" value="Hedgehog/DD-peptidase"/>
    <property type="match status" value="1"/>
</dbReference>
<keyword evidence="5" id="KW-0732">Signal</keyword>
<dbReference type="OrthoDB" id="9782994at2"/>
<evidence type="ECO:0000256" key="7">
    <source>
        <dbReference type="ARBA" id="ARBA00022833"/>
    </source>
</evidence>
<keyword evidence="13" id="KW-1133">Transmembrane helix</keyword>
<protein>
    <recommendedName>
        <fullName evidence="11">Murein endopeptidase K</fullName>
    </recommendedName>
</protein>
<comment type="cofactor">
    <cofactor evidence="1">
        <name>Zn(2+)</name>
        <dbReference type="ChEBI" id="CHEBI:29105"/>
    </cofactor>
</comment>
<dbReference type="Pfam" id="PF05951">
    <property type="entry name" value="Peptidase_M15_2"/>
    <property type="match status" value="1"/>
</dbReference>
<gene>
    <name evidence="14" type="ORF">FY036_20035</name>
</gene>
<evidence type="ECO:0000256" key="10">
    <source>
        <dbReference type="ARBA" id="ARBA00093448"/>
    </source>
</evidence>
<dbReference type="CDD" id="cd14844">
    <property type="entry name" value="Zn-DD-carboxypeptidase_like"/>
    <property type="match status" value="1"/>
</dbReference>
<dbReference type="Proteomes" id="UP000323258">
    <property type="component" value="Unassembled WGS sequence"/>
</dbReference>
<sequence length="660" mass="69463">MVCPHSCFNKRGLTIRNDSWALFEPEHSVPGTNQQPIRRRVLSILDRTEIVRRFEGIARLKWLGCLVVAAIVSLSATAPASAQTRSLKLYFIHTKERAEITYMRNGRYDQRGLNEVNRFLRDWRRNEPAKMDPKVLDLLWEVYRSVGASDYIHVVSAYRSPATNSMLRNRSSGVAKNSQHTLGKAIDFYIPGIPISKIRAAGFRAEGGGVGFYPKSGSPFVHLDVGNVRSWPRMNRSELMALFPDGRTIHVPSDGKPLPGYEQAMAAYKSRQRSGASVQIASASSDSGSERGGSGGGLLATLFGGNNRNNNANNAPAAAAPVPAAAVAASRPAPAAEPAPARNTPETIIAALPARSVPVPGAAPRPTVDIGAAPAAPLIADMPQAQQPVAPAAEETAVALNMPIPTRRPDYSPAPAVQVAAAETPSEDLPISAIAGDAQRGGGSNAISEMLAMTATEARADVIINAPVPSLRPRIDSEEPAGLQVAALPDASDASGDVFVLASLPSTERTTVSDGPIGDLPAAALGMEPRKQGSLASVTASPRVAVMGRAAGSDAVAALDSGVRTTGKSSKPRAADARPDRRSVAVPVEHELTRWAFQRDVTVANAGGSAQPAAAHQVVWSAPQTVYTAGFQRNAPSSADVNRFTGKAVTFLPAARFATN</sequence>
<dbReference type="GO" id="GO:0006508">
    <property type="term" value="P:proteolysis"/>
    <property type="evidence" value="ECO:0007669"/>
    <property type="project" value="UniProtKB-KW"/>
</dbReference>
<evidence type="ECO:0000256" key="9">
    <source>
        <dbReference type="ARBA" id="ARBA00023316"/>
    </source>
</evidence>
<dbReference type="Gene3D" id="3.30.1380.10">
    <property type="match status" value="1"/>
</dbReference>
<dbReference type="GO" id="GO:0046872">
    <property type="term" value="F:metal ion binding"/>
    <property type="evidence" value="ECO:0007669"/>
    <property type="project" value="UniProtKB-KW"/>
</dbReference>
<dbReference type="PANTHER" id="PTHR37425">
    <property type="match status" value="1"/>
</dbReference>
<evidence type="ECO:0000256" key="4">
    <source>
        <dbReference type="ARBA" id="ARBA00022723"/>
    </source>
</evidence>
<feature type="region of interest" description="Disordered" evidence="12">
    <location>
        <begin position="562"/>
        <end position="583"/>
    </location>
</feature>
<evidence type="ECO:0000256" key="13">
    <source>
        <dbReference type="SAM" id="Phobius"/>
    </source>
</evidence>
<proteinExistence type="inferred from homology"/>
<keyword evidence="9" id="KW-0961">Cell wall biogenesis/degradation</keyword>
<keyword evidence="7" id="KW-0862">Zinc</keyword>
<dbReference type="InterPro" id="IPR010275">
    <property type="entry name" value="MepK"/>
</dbReference>
<comment type="caution">
    <text evidence="14">The sequence shown here is derived from an EMBL/GenBank/DDBJ whole genome shotgun (WGS) entry which is preliminary data.</text>
</comment>
<keyword evidence="13" id="KW-0472">Membrane</keyword>
<reference evidence="14 15" key="1">
    <citation type="submission" date="2019-08" db="EMBL/GenBank/DDBJ databases">
        <authorList>
            <person name="Seo Y.L."/>
        </authorList>
    </citation>
    <scope>NUCLEOTIDE SEQUENCE [LARGE SCALE GENOMIC DNA]</scope>
    <source>
        <strain evidence="14 15">MaA-C15</strain>
    </source>
</reference>
<dbReference type="GO" id="GO:0071555">
    <property type="term" value="P:cell wall organization"/>
    <property type="evidence" value="ECO:0007669"/>
    <property type="project" value="UniProtKB-KW"/>
</dbReference>
<keyword evidence="4" id="KW-0479">Metal-binding</keyword>
<evidence type="ECO:0000256" key="5">
    <source>
        <dbReference type="ARBA" id="ARBA00022729"/>
    </source>
</evidence>
<keyword evidence="13" id="KW-0812">Transmembrane</keyword>
<organism evidence="14 15">
    <name type="scientific">Neoaquamicrobium microcysteis</name>
    <dbReference type="NCBI Taxonomy" id="2682781"/>
    <lineage>
        <taxon>Bacteria</taxon>
        <taxon>Pseudomonadati</taxon>
        <taxon>Pseudomonadota</taxon>
        <taxon>Alphaproteobacteria</taxon>
        <taxon>Hyphomicrobiales</taxon>
        <taxon>Phyllobacteriaceae</taxon>
        <taxon>Neoaquamicrobium</taxon>
    </lineage>
</organism>
<evidence type="ECO:0000256" key="1">
    <source>
        <dbReference type="ARBA" id="ARBA00001947"/>
    </source>
</evidence>
<comment type="pathway">
    <text evidence="2">Cell wall biogenesis; cell wall polysaccharide biosynthesis.</text>
</comment>
<dbReference type="EMBL" id="VSZS01000067">
    <property type="protein sequence ID" value="TYR30359.1"/>
    <property type="molecule type" value="Genomic_DNA"/>
</dbReference>
<evidence type="ECO:0000256" key="2">
    <source>
        <dbReference type="ARBA" id="ARBA00004776"/>
    </source>
</evidence>
<comment type="similarity">
    <text evidence="10">Belongs to the peptidase M15 family.</text>
</comment>
<feature type="transmembrane region" description="Helical" evidence="13">
    <location>
        <begin position="62"/>
        <end position="82"/>
    </location>
</feature>
<evidence type="ECO:0000256" key="8">
    <source>
        <dbReference type="ARBA" id="ARBA00023049"/>
    </source>
</evidence>
<evidence type="ECO:0000313" key="14">
    <source>
        <dbReference type="EMBL" id="TYR30359.1"/>
    </source>
</evidence>
<evidence type="ECO:0000313" key="15">
    <source>
        <dbReference type="Proteomes" id="UP000323258"/>
    </source>
</evidence>
<name>A0A5D4GRK7_9HYPH</name>